<keyword evidence="1" id="KW-0812">Transmembrane</keyword>
<evidence type="ECO:0000256" key="1">
    <source>
        <dbReference type="SAM" id="Phobius"/>
    </source>
</evidence>
<organism evidence="2 3">
    <name type="scientific">Prorocentrum cordatum</name>
    <dbReference type="NCBI Taxonomy" id="2364126"/>
    <lineage>
        <taxon>Eukaryota</taxon>
        <taxon>Sar</taxon>
        <taxon>Alveolata</taxon>
        <taxon>Dinophyceae</taxon>
        <taxon>Prorocentrales</taxon>
        <taxon>Prorocentraceae</taxon>
        <taxon>Prorocentrum</taxon>
    </lineage>
</organism>
<feature type="transmembrane region" description="Helical" evidence="1">
    <location>
        <begin position="112"/>
        <end position="136"/>
    </location>
</feature>
<sequence>MLFPFPTMPEQIGPPSRFTVRMTRPVIAVLLLQSICCIMRFGLLLDILGGFVMLICVGFGWYAWWQEMNITYICYWGMMCLIRGIFDVVKLIDHEVHSRHPFFSSHMPTAVIAQQAIYYATPLTMLLGALLAYLIYVRRDDNTEAYNSGRSDWSYGAAEEGSWATRPSANCSFQQFGGTGRRLGTS</sequence>
<dbReference type="EMBL" id="CAUYUJ010003080">
    <property type="protein sequence ID" value="CAK0803752.1"/>
    <property type="molecule type" value="Genomic_DNA"/>
</dbReference>
<accession>A0ABN9QDJ3</accession>
<comment type="caution">
    <text evidence="2">The sequence shown here is derived from an EMBL/GenBank/DDBJ whole genome shotgun (WGS) entry which is preliminary data.</text>
</comment>
<protein>
    <recommendedName>
        <fullName evidence="4">Protein-S-isoprenylcysteine O-methyltransferase</fullName>
    </recommendedName>
</protein>
<evidence type="ECO:0008006" key="4">
    <source>
        <dbReference type="Google" id="ProtNLM"/>
    </source>
</evidence>
<evidence type="ECO:0000313" key="3">
    <source>
        <dbReference type="Proteomes" id="UP001189429"/>
    </source>
</evidence>
<feature type="transmembrane region" description="Helical" evidence="1">
    <location>
        <begin position="72"/>
        <end position="92"/>
    </location>
</feature>
<reference evidence="2" key="1">
    <citation type="submission" date="2023-10" db="EMBL/GenBank/DDBJ databases">
        <authorList>
            <person name="Chen Y."/>
            <person name="Shah S."/>
            <person name="Dougan E. K."/>
            <person name="Thang M."/>
            <person name="Chan C."/>
        </authorList>
    </citation>
    <scope>NUCLEOTIDE SEQUENCE [LARGE SCALE GENOMIC DNA]</scope>
</reference>
<feature type="transmembrane region" description="Helical" evidence="1">
    <location>
        <begin position="47"/>
        <end position="65"/>
    </location>
</feature>
<keyword evidence="1" id="KW-0472">Membrane</keyword>
<keyword evidence="3" id="KW-1185">Reference proteome</keyword>
<keyword evidence="1" id="KW-1133">Transmembrane helix</keyword>
<evidence type="ECO:0000313" key="2">
    <source>
        <dbReference type="EMBL" id="CAK0803752.1"/>
    </source>
</evidence>
<gene>
    <name evidence="2" type="ORF">PCOR1329_LOCUS10813</name>
</gene>
<proteinExistence type="predicted"/>
<dbReference type="Proteomes" id="UP001189429">
    <property type="component" value="Unassembled WGS sequence"/>
</dbReference>
<name>A0ABN9QDJ3_9DINO</name>